<dbReference type="EMBL" id="NRRL01000003">
    <property type="protein sequence ID" value="MBK1666988.1"/>
    <property type="molecule type" value="Genomic_DNA"/>
</dbReference>
<proteinExistence type="predicted"/>
<accession>A0ABS1D995</accession>
<dbReference type="RefSeq" id="WP_200339046.1">
    <property type="nucleotide sequence ID" value="NZ_NRRL01000003.1"/>
</dbReference>
<gene>
    <name evidence="1" type="ORF">CKO28_02885</name>
</gene>
<comment type="caution">
    <text evidence="1">The sequence shown here is derived from an EMBL/GenBank/DDBJ whole genome shotgun (WGS) entry which is preliminary data.</text>
</comment>
<evidence type="ECO:0000313" key="2">
    <source>
        <dbReference type="Proteomes" id="UP001296873"/>
    </source>
</evidence>
<organism evidence="1 2">
    <name type="scientific">Rhodovibrio sodomensis</name>
    <dbReference type="NCBI Taxonomy" id="1088"/>
    <lineage>
        <taxon>Bacteria</taxon>
        <taxon>Pseudomonadati</taxon>
        <taxon>Pseudomonadota</taxon>
        <taxon>Alphaproteobacteria</taxon>
        <taxon>Rhodospirillales</taxon>
        <taxon>Rhodovibrionaceae</taxon>
        <taxon>Rhodovibrio</taxon>
    </lineage>
</organism>
<name>A0ABS1D995_9PROT</name>
<protein>
    <submittedName>
        <fullName evidence="1">Uncharacterized protein</fullName>
    </submittedName>
</protein>
<reference evidence="1 2" key="1">
    <citation type="journal article" date="2020" name="Microorganisms">
        <title>Osmotic Adaptation and Compatible Solute Biosynthesis of Phototrophic Bacteria as Revealed from Genome Analyses.</title>
        <authorList>
            <person name="Imhoff J.F."/>
            <person name="Rahn T."/>
            <person name="Kunzel S."/>
            <person name="Keller A."/>
            <person name="Neulinger S.C."/>
        </authorList>
    </citation>
    <scope>NUCLEOTIDE SEQUENCE [LARGE SCALE GENOMIC DNA]</scope>
    <source>
        <strain evidence="1 2">DSM 9895</strain>
    </source>
</reference>
<sequence length="131" mass="14257">MASYRLFHLDGAALKESDRDEDLFQATFGDGSDSQVVELAEAGFYREAALIEAADNEDLEHTLRRIWVATQNIEASWADAPLPEVAPSKPRQRSTSVGDLVVSADGRLHVCARIGWREIGAAPAVLRHAAA</sequence>
<keyword evidence="2" id="KW-1185">Reference proteome</keyword>
<evidence type="ECO:0000313" key="1">
    <source>
        <dbReference type="EMBL" id="MBK1666988.1"/>
    </source>
</evidence>
<dbReference type="Proteomes" id="UP001296873">
    <property type="component" value="Unassembled WGS sequence"/>
</dbReference>